<proteinExistence type="predicted"/>
<evidence type="ECO:0000313" key="1">
    <source>
        <dbReference type="EMBL" id="KKN61198.1"/>
    </source>
</evidence>
<dbReference type="AlphaFoldDB" id="A0A0F9V5M6"/>
<accession>A0A0F9V5M6</accession>
<protein>
    <submittedName>
        <fullName evidence="1">Uncharacterized protein</fullName>
    </submittedName>
</protein>
<reference evidence="1" key="1">
    <citation type="journal article" date="2015" name="Nature">
        <title>Complex archaea that bridge the gap between prokaryotes and eukaryotes.</title>
        <authorList>
            <person name="Spang A."/>
            <person name="Saw J.H."/>
            <person name="Jorgensen S.L."/>
            <person name="Zaremba-Niedzwiedzka K."/>
            <person name="Martijn J."/>
            <person name="Lind A.E."/>
            <person name="van Eijk R."/>
            <person name="Schleper C."/>
            <person name="Guy L."/>
            <person name="Ettema T.J."/>
        </authorList>
    </citation>
    <scope>NUCLEOTIDE SEQUENCE</scope>
</reference>
<sequence length="153" mass="18220">MTISYEDFIKKYKLDDLTEKLELKTHEKIDFYNDLNEIMKTICKIFDKITNIASLRGGQVLMSLAKLNDTEAVINKTDIKKNLNIDRLEKLTHSFEYLEHQNYIKVEKKSSKFHIIKLNKKENPDFKLFQEVVQKFWSSPEDDIKRIGSWRDS</sequence>
<dbReference type="EMBL" id="LAZR01000667">
    <property type="protein sequence ID" value="KKN61198.1"/>
    <property type="molecule type" value="Genomic_DNA"/>
</dbReference>
<organism evidence="1">
    <name type="scientific">marine sediment metagenome</name>
    <dbReference type="NCBI Taxonomy" id="412755"/>
    <lineage>
        <taxon>unclassified sequences</taxon>
        <taxon>metagenomes</taxon>
        <taxon>ecological metagenomes</taxon>
    </lineage>
</organism>
<name>A0A0F9V5M6_9ZZZZ</name>
<comment type="caution">
    <text evidence="1">The sequence shown here is derived from an EMBL/GenBank/DDBJ whole genome shotgun (WGS) entry which is preliminary data.</text>
</comment>
<gene>
    <name evidence="1" type="ORF">LCGC14_0524390</name>
</gene>